<dbReference type="Proteomes" id="UP000746595">
    <property type="component" value="Unassembled WGS sequence"/>
</dbReference>
<sequence>MTTWHTESDSTQTAADLRARIYFTQELATMITAPERNGASGEWFAHPHSVSVPQVIAVEETDSLQPGLLAYEVTWEWMDTSGNTTPGTSVRLYTLAMTNTAEGWKISDYTYEEYSRHS</sequence>
<protein>
    <recommendedName>
        <fullName evidence="3">DUF4440 domain-containing protein</fullName>
    </recommendedName>
</protein>
<gene>
    <name evidence="1" type="ORF">HED64_14120</name>
</gene>
<proteinExistence type="predicted"/>
<evidence type="ECO:0000313" key="2">
    <source>
        <dbReference type="Proteomes" id="UP000746595"/>
    </source>
</evidence>
<keyword evidence="2" id="KW-1185">Reference proteome</keyword>
<evidence type="ECO:0008006" key="3">
    <source>
        <dbReference type="Google" id="ProtNLM"/>
    </source>
</evidence>
<evidence type="ECO:0000313" key="1">
    <source>
        <dbReference type="EMBL" id="NKG21836.1"/>
    </source>
</evidence>
<dbReference type="RefSeq" id="WP_168152661.1">
    <property type="nucleotide sequence ID" value="NZ_JAAWVT010000007.1"/>
</dbReference>
<organism evidence="1 2">
    <name type="scientific">Paeniglutamicibacter terrestris</name>
    <dbReference type="NCBI Taxonomy" id="2723403"/>
    <lineage>
        <taxon>Bacteria</taxon>
        <taxon>Bacillati</taxon>
        <taxon>Actinomycetota</taxon>
        <taxon>Actinomycetes</taxon>
        <taxon>Micrococcales</taxon>
        <taxon>Micrococcaceae</taxon>
        <taxon>Paeniglutamicibacter</taxon>
    </lineage>
</organism>
<dbReference type="EMBL" id="JAAWVT010000007">
    <property type="protein sequence ID" value="NKG21836.1"/>
    <property type="molecule type" value="Genomic_DNA"/>
</dbReference>
<reference evidence="1 2" key="1">
    <citation type="submission" date="2020-04" db="EMBL/GenBank/DDBJ databases">
        <title>Paeniglutamicibacter sp. ANT13_2, a novel actinomycete isolated from sediment in Antarctica.</title>
        <authorList>
            <person name="Sakdapetsiri C."/>
            <person name="Pinyakong O."/>
        </authorList>
    </citation>
    <scope>NUCLEOTIDE SEQUENCE [LARGE SCALE GENOMIC DNA]</scope>
    <source>
        <strain evidence="1 2">ANT13_2</strain>
    </source>
</reference>
<comment type="caution">
    <text evidence="1">The sequence shown here is derived from an EMBL/GenBank/DDBJ whole genome shotgun (WGS) entry which is preliminary data.</text>
</comment>
<accession>A0ABX1G8D2</accession>
<name>A0ABX1G8D2_9MICC</name>